<proteinExistence type="predicted"/>
<accession>A0AC34FNZ6</accession>
<dbReference type="Proteomes" id="UP000887579">
    <property type="component" value="Unplaced"/>
</dbReference>
<organism evidence="1 2">
    <name type="scientific">Panagrolaimus sp. ES5</name>
    <dbReference type="NCBI Taxonomy" id="591445"/>
    <lineage>
        <taxon>Eukaryota</taxon>
        <taxon>Metazoa</taxon>
        <taxon>Ecdysozoa</taxon>
        <taxon>Nematoda</taxon>
        <taxon>Chromadorea</taxon>
        <taxon>Rhabditida</taxon>
        <taxon>Tylenchina</taxon>
        <taxon>Panagrolaimomorpha</taxon>
        <taxon>Panagrolaimoidea</taxon>
        <taxon>Panagrolaimidae</taxon>
        <taxon>Panagrolaimus</taxon>
    </lineage>
</organism>
<name>A0AC34FNZ6_9BILA</name>
<reference evidence="2" key="1">
    <citation type="submission" date="2022-11" db="UniProtKB">
        <authorList>
            <consortium name="WormBaseParasite"/>
        </authorList>
    </citation>
    <scope>IDENTIFICATION</scope>
</reference>
<dbReference type="WBParaSite" id="ES5_v2.g19071.t1">
    <property type="protein sequence ID" value="ES5_v2.g19071.t1"/>
    <property type="gene ID" value="ES5_v2.g19071"/>
</dbReference>
<protein>
    <submittedName>
        <fullName evidence="2">Uncharacterized protein</fullName>
    </submittedName>
</protein>
<evidence type="ECO:0000313" key="2">
    <source>
        <dbReference type="WBParaSite" id="ES5_v2.g19071.t1"/>
    </source>
</evidence>
<sequence>MDDEMEFSYSPPPPPMRPLTRTPLIPRRFPYPEEYSIMGGEGGGDDDDSADSSTKSLLRESSIHRRDFSLRQSIYDPLPHSVNSNNYNNSDTSSFSATLLHSMNRPGTNKLTASGLYSSSLIANNNDNIYQHHQHRQHSHSPQHQPQQQLFQSHHSYFTSEQKVTKILEESAKSKSFLIKFLFGTVFILILIITSIIIAGIGVMLHGNYKCNIFDNENESSDIPKKKRISPYDEPLWHQVEQQEAISSHLMSLFNAEKIRQNLRWLSKDIHVAGTEEQLALMDRLHQEYENLGFDVTPYEYEVLLNYPDYEHPNTIHLWDSLDWELISDGKAKFEETEKLGGENFDERSKVWWNAYANNGTTIGNIVYANYGTEEDYLDLEKQNISLRGKIALVRYGGVFRGDKAQGAEKRGASGVIIYSDPADFVINANATFPENIWLPKSAAQRGTLLRTVGDPQTPLFPSKDYTFREFSEDTLRSSGILPTIPVMPIGYEDAEKIMKVLDGPEATWARWRGSMPVKYRLTGNAVFRLDVRSFSQKRKIKNIVAIFRGSEEPDRFVALTNHVDAWVKGAIDPNTGTATQLEIARVVKEAFDYTGWRPRRSLAFCLFDAEEFGLIGSTEFVEEMLRSIQARAVAIINVDNINGNSTLSVKAVPLLYRAIVKAAGKIGHPNPSEIQNGRPTLLDSWRFYSPKGPLPGDKSVPSIGLPSSGSDHQRFIIYAGIPVADIRIESAPIYTYMLYHTMYEIPWTVENFLDPSGEVLVSAGKLWLELAFSLSSNLVIPFGVDDYGLFLGEQFKKLKTNLIYLGIDTIIGEKTFLPMMKNLGKAITDFHQLSRAFQQIISSTNSGDRSLTLKQIEMLNSRLMSIERAFILDYGIYPERSFQRHSIFSSLQNDDLNSGGCFALIIDPVSHLIIAESDLEKSEWIKAIKMGFTRLQYTIESATQFLQLDGF</sequence>
<evidence type="ECO:0000313" key="1">
    <source>
        <dbReference type="Proteomes" id="UP000887579"/>
    </source>
</evidence>